<dbReference type="InterPro" id="IPR001925">
    <property type="entry name" value="Porin_Euk"/>
</dbReference>
<dbReference type="AlphaFoldDB" id="A0A6V7NU73"/>
<reference evidence="2" key="1">
    <citation type="submission" date="2020-07" db="EMBL/GenBank/DDBJ databases">
        <authorList>
            <person name="Lin J."/>
        </authorList>
    </citation>
    <scope>NUCLEOTIDE SEQUENCE</scope>
</reference>
<evidence type="ECO:0000256" key="1">
    <source>
        <dbReference type="ARBA" id="ARBA00009624"/>
    </source>
</evidence>
<dbReference type="GO" id="GO:0005741">
    <property type="term" value="C:mitochondrial outer membrane"/>
    <property type="evidence" value="ECO:0007669"/>
    <property type="project" value="InterPro"/>
</dbReference>
<gene>
    <name evidence="2" type="ORF">CB5_LOCUS5374</name>
</gene>
<organism evidence="2">
    <name type="scientific">Ananas comosus var. bracteatus</name>
    <name type="common">red pineapple</name>
    <dbReference type="NCBI Taxonomy" id="296719"/>
    <lineage>
        <taxon>Eukaryota</taxon>
        <taxon>Viridiplantae</taxon>
        <taxon>Streptophyta</taxon>
        <taxon>Embryophyta</taxon>
        <taxon>Tracheophyta</taxon>
        <taxon>Spermatophyta</taxon>
        <taxon>Magnoliopsida</taxon>
        <taxon>Liliopsida</taxon>
        <taxon>Poales</taxon>
        <taxon>Bromeliaceae</taxon>
        <taxon>Bromelioideae</taxon>
        <taxon>Ananas</taxon>
    </lineage>
</organism>
<name>A0A6V7NU73_ANACO</name>
<evidence type="ECO:0000313" key="2">
    <source>
        <dbReference type="EMBL" id="CAD1822163.1"/>
    </source>
</evidence>
<dbReference type="PANTHER" id="PTHR11743">
    <property type="entry name" value="VOLTAGE-DEPENDENT ANION-SELECTIVE CHANNEL"/>
    <property type="match status" value="1"/>
</dbReference>
<dbReference type="EMBL" id="LR862142">
    <property type="protein sequence ID" value="CAD1822163.1"/>
    <property type="molecule type" value="Genomic_DNA"/>
</dbReference>
<dbReference type="InterPro" id="IPR027246">
    <property type="entry name" value="Porin_Euk/Tom40"/>
</dbReference>
<dbReference type="GO" id="GO:0008308">
    <property type="term" value="F:voltage-gated monoatomic anion channel activity"/>
    <property type="evidence" value="ECO:0007669"/>
    <property type="project" value="InterPro"/>
</dbReference>
<proteinExistence type="inferred from homology"/>
<dbReference type="Gene3D" id="2.40.160.10">
    <property type="entry name" value="Porin"/>
    <property type="match status" value="2"/>
</dbReference>
<sequence length="212" mass="23377">MHTTENGAVKYDFSLCSKTKPQLSLDEIASRELATTLHFEWPQWSSSKVEFRYLHDYAGIDASIGLGNPMVGLAAAVGTDACIVGADMGFDMSTGNITRYNARLGIVNDDLIQSVALRQLEWVILLPGESKEPRGSRWGAKLPILNQSERHDLWGAIALDPCTMLKVRVNNQGKIGALIRYNWHPKSYIAISGEIDRNSVLQGSKIGLHLVL</sequence>
<comment type="similarity">
    <text evidence="1">Belongs to the eukaryotic mitochondrial porin (TC 1.B.8.1) family.</text>
</comment>
<dbReference type="PANTHER" id="PTHR11743:SF70">
    <property type="entry name" value="GH26960P-RELATED"/>
    <property type="match status" value="1"/>
</dbReference>
<protein>
    <submittedName>
        <fullName evidence="2">Uncharacterized protein</fullName>
    </submittedName>
</protein>
<dbReference type="Pfam" id="PF01459">
    <property type="entry name" value="Porin_3"/>
    <property type="match status" value="2"/>
</dbReference>
<dbReference type="InterPro" id="IPR023614">
    <property type="entry name" value="Porin_dom_sf"/>
</dbReference>
<accession>A0A6V7NU73</accession>